<gene>
    <name evidence="2" type="ORF">FOY51_19250</name>
</gene>
<evidence type="ECO:0000313" key="3">
    <source>
        <dbReference type="Proteomes" id="UP000322244"/>
    </source>
</evidence>
<protein>
    <submittedName>
        <fullName evidence="2">Uncharacterized protein</fullName>
    </submittedName>
</protein>
<reference evidence="2 3" key="1">
    <citation type="submission" date="2019-07" db="EMBL/GenBank/DDBJ databases">
        <title>Rhodococcus cavernicolus sp. nov., isolated from a cave.</title>
        <authorList>
            <person name="Lee S.D."/>
        </authorList>
    </citation>
    <scope>NUCLEOTIDE SEQUENCE [LARGE SCALE GENOMIC DNA]</scope>
    <source>
        <strain evidence="2 3">C1-24</strain>
    </source>
</reference>
<organism evidence="2 3">
    <name type="scientific">Antrihabitans cavernicola</name>
    <dbReference type="NCBI Taxonomy" id="2495913"/>
    <lineage>
        <taxon>Bacteria</taxon>
        <taxon>Bacillati</taxon>
        <taxon>Actinomycetota</taxon>
        <taxon>Actinomycetes</taxon>
        <taxon>Mycobacteriales</taxon>
        <taxon>Nocardiaceae</taxon>
        <taxon>Antrihabitans</taxon>
    </lineage>
</organism>
<keyword evidence="1" id="KW-0732">Signal</keyword>
<name>A0A5A7S9Y3_9NOCA</name>
<feature type="signal peptide" evidence="1">
    <location>
        <begin position="1"/>
        <end position="32"/>
    </location>
</feature>
<proteinExistence type="predicted"/>
<feature type="chain" id="PRO_5022749802" evidence="1">
    <location>
        <begin position="33"/>
        <end position="203"/>
    </location>
</feature>
<dbReference type="Proteomes" id="UP000322244">
    <property type="component" value="Unassembled WGS sequence"/>
</dbReference>
<accession>A0A5A7S9Y3</accession>
<dbReference type="AlphaFoldDB" id="A0A5A7S9Y3"/>
<evidence type="ECO:0000256" key="1">
    <source>
        <dbReference type="SAM" id="SignalP"/>
    </source>
</evidence>
<dbReference type="EMBL" id="VLNY01000010">
    <property type="protein sequence ID" value="KAA0021383.1"/>
    <property type="molecule type" value="Genomic_DNA"/>
</dbReference>
<comment type="caution">
    <text evidence="2">The sequence shown here is derived from an EMBL/GenBank/DDBJ whole genome shotgun (WGS) entry which is preliminary data.</text>
</comment>
<keyword evidence="3" id="KW-1185">Reference proteome</keyword>
<sequence length="203" mass="21456">MPKTLVVPGRTAAAVLILVVGMIAALAQTANATPPTAWLHVTIHADFLNSGECGDFDHPFSDVRKSGYCAAGVHTAGHTPPFTDRRRADMSWTSWGVLPLDSTNITISVSTDHVIAQISGQIPARSSGRFMPTGFSGVPWTTDGIDSRSPEDTPGGPWHLNVNDVSAPLGSRQHYHVYLNGWAPLLRQGGAQPPSLPNTGSGS</sequence>
<evidence type="ECO:0000313" key="2">
    <source>
        <dbReference type="EMBL" id="KAA0021383.1"/>
    </source>
</evidence>